<keyword evidence="3" id="KW-1185">Reference proteome</keyword>
<keyword evidence="1" id="KW-1133">Transmembrane helix</keyword>
<dbReference type="RefSeq" id="WP_140481193.1">
    <property type="nucleotide sequence ID" value="NZ_CP041090.2"/>
</dbReference>
<reference evidence="2 3" key="2">
    <citation type="journal article" date="2020" name="Int. J. Syst. Evol. Microbiol.">
        <title>Description and complete genome sequences of Bradyrhizobium symbiodeficiens sp. nov., a non-symbiotic bacterium associated with legumes native to Canada.</title>
        <authorList>
            <person name="Bromfield E.S.P."/>
            <person name="Cloutier S."/>
            <person name="Nguyen H.D.T."/>
        </authorList>
    </citation>
    <scope>NUCLEOTIDE SEQUENCE [LARGE SCALE GENOMIC DNA]</scope>
    <source>
        <strain evidence="2 3">65S1MB</strain>
    </source>
</reference>
<proteinExistence type="predicted"/>
<name>A0ABX5WAE6_9BRAD</name>
<reference evidence="3" key="1">
    <citation type="submission" date="2019-06" db="EMBL/GenBank/DDBJ databases">
        <title>Whole-Genome Sequence of Bradyrhizobium sp. 3 Strain 65S1MB.</title>
        <authorList>
            <person name="Bromfield E.S.P."/>
            <person name="Cloutier S."/>
            <person name="Nguyen H.D.T."/>
        </authorList>
    </citation>
    <scope>NUCLEOTIDE SEQUENCE [LARGE SCALE GENOMIC DNA]</scope>
    <source>
        <strain evidence="3">65S1MB</strain>
    </source>
</reference>
<protein>
    <submittedName>
        <fullName evidence="2">Uncharacterized protein</fullName>
    </submittedName>
</protein>
<sequence length="250" mass="28005">MTEEQAAIPSGLLGDSALKILTIAGPLLASSLAITYDVGFFAGVGNGFFSFFSLSEHIVFTLQSLPFAIAPVIVLLLWFTSGWYSHRMWNRIRPAEGQAARQMSKLELSIVQLDEFVRPRRWVRLSWLVTTILIMVSSIWTARYTTGFLLASLLIYLANGPDIHKAWRDRSRVFFATCAVASLMLSFLIGLERAAKLTNGQSASEVITVDDKSIPARLIRGGERGVLFFSLENKKVRFLRWDSIKQIETL</sequence>
<organism evidence="2 3">
    <name type="scientific">Bradyrhizobium symbiodeficiens</name>
    <dbReference type="NCBI Taxonomy" id="1404367"/>
    <lineage>
        <taxon>Bacteria</taxon>
        <taxon>Pseudomonadati</taxon>
        <taxon>Pseudomonadota</taxon>
        <taxon>Alphaproteobacteria</taxon>
        <taxon>Hyphomicrobiales</taxon>
        <taxon>Nitrobacteraceae</taxon>
        <taxon>Bradyrhizobium</taxon>
    </lineage>
</organism>
<evidence type="ECO:0000256" key="1">
    <source>
        <dbReference type="SAM" id="Phobius"/>
    </source>
</evidence>
<evidence type="ECO:0000313" key="2">
    <source>
        <dbReference type="EMBL" id="QDF40219.1"/>
    </source>
</evidence>
<dbReference type="EMBL" id="CP041090">
    <property type="protein sequence ID" value="QDF40219.1"/>
    <property type="molecule type" value="Genomic_DNA"/>
</dbReference>
<feature type="transmembrane region" description="Helical" evidence="1">
    <location>
        <begin position="20"/>
        <end position="44"/>
    </location>
</feature>
<keyword evidence="1" id="KW-0812">Transmembrane</keyword>
<feature type="transmembrane region" description="Helical" evidence="1">
    <location>
        <begin position="125"/>
        <end position="158"/>
    </location>
</feature>
<feature type="transmembrane region" description="Helical" evidence="1">
    <location>
        <begin position="173"/>
        <end position="191"/>
    </location>
</feature>
<feature type="transmembrane region" description="Helical" evidence="1">
    <location>
        <begin position="64"/>
        <end position="84"/>
    </location>
</feature>
<dbReference type="Proteomes" id="UP000319298">
    <property type="component" value="Chromosome"/>
</dbReference>
<evidence type="ECO:0000313" key="3">
    <source>
        <dbReference type="Proteomes" id="UP000319298"/>
    </source>
</evidence>
<keyword evidence="1" id="KW-0472">Membrane</keyword>
<gene>
    <name evidence="2" type="ORF">FJN17_23070</name>
</gene>
<accession>A0ABX5WAE6</accession>